<dbReference type="EMBL" id="AMZQ01000001">
    <property type="protein sequence ID" value="EKU12426.1"/>
    <property type="molecule type" value="Genomic_DNA"/>
</dbReference>
<comment type="caution">
    <text evidence="1">The sequence shown here is derived from an EMBL/GenBank/DDBJ whole genome shotgun (WGS) entry which is preliminary data.</text>
</comment>
<dbReference type="Proteomes" id="UP000011939">
    <property type="component" value="Unassembled WGS sequence"/>
</dbReference>
<dbReference type="AlphaFoldDB" id="M5ISE7"/>
<organism evidence="1 2">
    <name type="scientific">Campylobacter showae CSUNSWCD</name>
    <dbReference type="NCBI Taxonomy" id="1244083"/>
    <lineage>
        <taxon>Bacteria</taxon>
        <taxon>Pseudomonadati</taxon>
        <taxon>Campylobacterota</taxon>
        <taxon>Epsilonproteobacteria</taxon>
        <taxon>Campylobacterales</taxon>
        <taxon>Campylobacteraceae</taxon>
        <taxon>Campylobacter</taxon>
    </lineage>
</organism>
<gene>
    <name evidence="1" type="ORF">CSUNSWCD_366</name>
</gene>
<name>M5ISE7_9BACT</name>
<accession>M5ISE7</accession>
<proteinExistence type="predicted"/>
<sequence>MTAQISLAVAILSPFVLCFILISNLAQIYAAWVLRAKFESNLIFLFLSPTDVKSKFESFSKTVSNLKFSSNLPSFSKAR</sequence>
<evidence type="ECO:0000313" key="2">
    <source>
        <dbReference type="Proteomes" id="UP000011939"/>
    </source>
</evidence>
<evidence type="ECO:0000313" key="1">
    <source>
        <dbReference type="EMBL" id="EKU12426.1"/>
    </source>
</evidence>
<dbReference type="STRING" id="1244083.CSUNSWCD_366"/>
<dbReference type="PATRIC" id="fig|1244083.3.peg.372"/>
<reference evidence="1 2" key="1">
    <citation type="journal article" date="2013" name="Genome Announc.">
        <title>Genome Sequence of Campylobacter showae UNSWCD, Isolated from a Patient with Crohn's Disease.</title>
        <authorList>
            <person name="Tay A.P."/>
            <person name="Kaakoush N.O."/>
            <person name="Deshpande N.P."/>
            <person name="Chen Z."/>
            <person name="Mitchell H."/>
            <person name="Wilkins M.R."/>
        </authorList>
    </citation>
    <scope>NUCLEOTIDE SEQUENCE [LARGE SCALE GENOMIC DNA]</scope>
    <source>
        <strain evidence="1 2">CSUNSWCD</strain>
    </source>
</reference>
<protein>
    <submittedName>
        <fullName evidence="1">Uncharacterized protein</fullName>
    </submittedName>
</protein>